<reference evidence="3 4" key="1">
    <citation type="submission" date="2018-01" db="EMBL/GenBank/DDBJ databases">
        <title>Whole genome analyses suggest that Burkholderia sensu lato contains two further novel genera in the rhizoxinica-symbiotica group Mycetohabitans gen. nov., and Trinickia gen. nov.: implications for the evolution of diazotrophy and nodulation in the Burkholderiaceae.</title>
        <authorList>
            <person name="Estrada-de los Santos P."/>
            <person name="Palmer M."/>
            <person name="Chavez-Ramirez B."/>
            <person name="Beukes C."/>
            <person name="Steenkamp E.T."/>
            <person name="Hirsch A.M."/>
            <person name="Manyaka P."/>
            <person name="Maluk M."/>
            <person name="Lafos M."/>
            <person name="Crook M."/>
            <person name="Gross E."/>
            <person name="Simon M.F."/>
            <person name="Bueno dos Reis Junior F."/>
            <person name="Poole P.S."/>
            <person name="Venter S.N."/>
            <person name="James E.K."/>
        </authorList>
    </citation>
    <scope>NUCLEOTIDE SEQUENCE [LARGE SCALE GENOMIC DNA]</scope>
    <source>
        <strain evidence="3 4">JPY 581</strain>
    </source>
</reference>
<dbReference type="Proteomes" id="UP000235777">
    <property type="component" value="Unassembled WGS sequence"/>
</dbReference>
<dbReference type="EMBL" id="PNYC01000007">
    <property type="protein sequence ID" value="PMS36521.1"/>
    <property type="molecule type" value="Genomic_DNA"/>
</dbReference>
<evidence type="ECO:0000313" key="4">
    <source>
        <dbReference type="Proteomes" id="UP000235777"/>
    </source>
</evidence>
<feature type="compositionally biased region" description="Basic and acidic residues" evidence="1">
    <location>
        <begin position="132"/>
        <end position="143"/>
    </location>
</feature>
<organism evidence="3 4">
    <name type="scientific">Trinickia symbiotica</name>
    <dbReference type="NCBI Taxonomy" id="863227"/>
    <lineage>
        <taxon>Bacteria</taxon>
        <taxon>Pseudomonadati</taxon>
        <taxon>Pseudomonadota</taxon>
        <taxon>Betaproteobacteria</taxon>
        <taxon>Burkholderiales</taxon>
        <taxon>Burkholderiaceae</taxon>
        <taxon>Trinickia</taxon>
    </lineage>
</organism>
<keyword evidence="2" id="KW-0732">Signal</keyword>
<evidence type="ECO:0000313" key="3">
    <source>
        <dbReference type="EMBL" id="PMS36521.1"/>
    </source>
</evidence>
<evidence type="ECO:0008006" key="5">
    <source>
        <dbReference type="Google" id="ProtNLM"/>
    </source>
</evidence>
<name>A0A2N7X4L8_9BURK</name>
<keyword evidence="4" id="KW-1185">Reference proteome</keyword>
<comment type="caution">
    <text evidence="3">The sequence shown here is derived from an EMBL/GenBank/DDBJ whole genome shotgun (WGS) entry which is preliminary data.</text>
</comment>
<feature type="region of interest" description="Disordered" evidence="1">
    <location>
        <begin position="71"/>
        <end position="164"/>
    </location>
</feature>
<evidence type="ECO:0000256" key="2">
    <source>
        <dbReference type="SAM" id="SignalP"/>
    </source>
</evidence>
<accession>A0A2N7X4L8</accession>
<dbReference type="AlphaFoldDB" id="A0A2N7X4L8"/>
<proteinExistence type="predicted"/>
<protein>
    <recommendedName>
        <fullName evidence="5">Peptide-binding protein</fullName>
    </recommendedName>
</protein>
<feature type="signal peptide" evidence="2">
    <location>
        <begin position="1"/>
        <end position="27"/>
    </location>
</feature>
<dbReference type="RefSeq" id="WP_018441127.1">
    <property type="nucleotide sequence ID" value="NZ_KB890176.1"/>
</dbReference>
<dbReference type="OrthoDB" id="9109441at2"/>
<sequence>MADAGFQTIGRWMTAAICAASMSLAQAAPPMPAHAGAVSFRQPATFGFGGFSTHPALVRQPGADYLQMARSTYPETDRSPRSRAAASSRHERLLPRAAPGGIPYRPVSENGRNVPRPPDNSAYVRAGSIRDAVTRYNEERESGRVAPRPPSPGTRAPDPWLYRN</sequence>
<gene>
    <name evidence="3" type="ORF">C0Z20_13800</name>
</gene>
<evidence type="ECO:0000256" key="1">
    <source>
        <dbReference type="SAM" id="MobiDB-lite"/>
    </source>
</evidence>
<feature type="chain" id="PRO_5014659944" description="Peptide-binding protein" evidence="2">
    <location>
        <begin position="28"/>
        <end position="164"/>
    </location>
</feature>